<dbReference type="KEGG" id="camu:CA2015_4372"/>
<name>A0A0H4PKZ4_9BACT</name>
<dbReference type="STRING" id="320787.CA2015_4372"/>
<keyword evidence="1" id="KW-1133">Transmembrane helix</keyword>
<organism evidence="2 3">
    <name type="scientific">Cyclobacterium amurskyense</name>
    <dbReference type="NCBI Taxonomy" id="320787"/>
    <lineage>
        <taxon>Bacteria</taxon>
        <taxon>Pseudomonadati</taxon>
        <taxon>Bacteroidota</taxon>
        <taxon>Cytophagia</taxon>
        <taxon>Cytophagales</taxon>
        <taxon>Cyclobacteriaceae</taxon>
        <taxon>Cyclobacterium</taxon>
    </lineage>
</organism>
<keyword evidence="3" id="KW-1185">Reference proteome</keyword>
<accession>A0A0H4PKZ4</accession>
<feature type="transmembrane region" description="Helical" evidence="1">
    <location>
        <begin position="73"/>
        <end position="96"/>
    </location>
</feature>
<dbReference type="AlphaFoldDB" id="A0A0H4PKZ4"/>
<proteinExistence type="predicted"/>
<feature type="transmembrane region" description="Helical" evidence="1">
    <location>
        <begin position="116"/>
        <end position="132"/>
    </location>
</feature>
<feature type="transmembrane region" description="Helical" evidence="1">
    <location>
        <begin position="12"/>
        <end position="32"/>
    </location>
</feature>
<protein>
    <submittedName>
        <fullName evidence="2">Uncharacterized protein</fullName>
    </submittedName>
</protein>
<dbReference type="RefSeq" id="WP_048643787.1">
    <property type="nucleotide sequence ID" value="NZ_CP012040.1"/>
</dbReference>
<keyword evidence="1" id="KW-0472">Membrane</keyword>
<dbReference type="EMBL" id="CP012040">
    <property type="protein sequence ID" value="AKP53715.1"/>
    <property type="molecule type" value="Genomic_DNA"/>
</dbReference>
<feature type="transmembrane region" description="Helical" evidence="1">
    <location>
        <begin position="47"/>
        <end position="66"/>
    </location>
</feature>
<dbReference type="Proteomes" id="UP000036520">
    <property type="component" value="Chromosome"/>
</dbReference>
<keyword evidence="1" id="KW-0812">Transmembrane</keyword>
<evidence type="ECO:0000313" key="3">
    <source>
        <dbReference type="Proteomes" id="UP000036520"/>
    </source>
</evidence>
<reference evidence="2 3" key="1">
    <citation type="submission" date="2015-07" db="EMBL/GenBank/DDBJ databases">
        <authorList>
            <person name="Kim K.M."/>
        </authorList>
    </citation>
    <scope>NUCLEOTIDE SEQUENCE [LARGE SCALE GENOMIC DNA]</scope>
    <source>
        <strain evidence="2 3">KCTC 12363</strain>
    </source>
</reference>
<evidence type="ECO:0000256" key="1">
    <source>
        <dbReference type="SAM" id="Phobius"/>
    </source>
</evidence>
<evidence type="ECO:0000313" key="2">
    <source>
        <dbReference type="EMBL" id="AKP53715.1"/>
    </source>
</evidence>
<sequence>MTKELKAKKSRNVKIISLIIMAINIAVMAAWLSNFQSVLSGFSGDQFMDFTSAVLFFLLSLGVLTSQKRSNSILLLSKVAIVSVLIISVLTIGQYLFNFDNVVNVFDLKFSSRLPFWVSICFLLIGGAIWGMHSKSNVINKITQYCY</sequence>
<gene>
    <name evidence="2" type="ORF">CA2015_4372</name>
</gene>